<dbReference type="AlphaFoldDB" id="A0A7Y9WED2"/>
<comment type="caution">
    <text evidence="2">The sequence shown here is derived from an EMBL/GenBank/DDBJ whole genome shotgun (WGS) entry which is preliminary data.</text>
</comment>
<evidence type="ECO:0000313" key="3">
    <source>
        <dbReference type="Proteomes" id="UP000572540"/>
    </source>
</evidence>
<dbReference type="EMBL" id="JACCAU010000001">
    <property type="protein sequence ID" value="NYH18688.1"/>
    <property type="molecule type" value="Genomic_DNA"/>
</dbReference>
<evidence type="ECO:0000313" key="2">
    <source>
        <dbReference type="EMBL" id="NYH18688.1"/>
    </source>
</evidence>
<reference evidence="2 3" key="1">
    <citation type="submission" date="2020-07" db="EMBL/GenBank/DDBJ databases">
        <title>Exploring microbial biodiversity for novel pathways involved in the catabolism of aromatic compounds derived from lignin.</title>
        <authorList>
            <person name="Elkins J."/>
        </authorList>
    </citation>
    <scope>NUCLEOTIDE SEQUENCE [LARGE SCALE GENOMIC DNA]</scope>
    <source>
        <strain evidence="2 3">H2C3B</strain>
    </source>
</reference>
<accession>A0A7Y9WED2</accession>
<gene>
    <name evidence="2" type="ORF">GGD41_005916</name>
</gene>
<evidence type="ECO:0000256" key="1">
    <source>
        <dbReference type="SAM" id="MobiDB-lite"/>
    </source>
</evidence>
<proteinExistence type="predicted"/>
<feature type="region of interest" description="Disordered" evidence="1">
    <location>
        <begin position="1"/>
        <end position="36"/>
    </location>
</feature>
<name>A0A7Y9WED2_9BURK</name>
<organism evidence="2 3">
    <name type="scientific">Paraburkholderia bryophila</name>
    <dbReference type="NCBI Taxonomy" id="420952"/>
    <lineage>
        <taxon>Bacteria</taxon>
        <taxon>Pseudomonadati</taxon>
        <taxon>Pseudomonadota</taxon>
        <taxon>Betaproteobacteria</taxon>
        <taxon>Burkholderiales</taxon>
        <taxon>Burkholderiaceae</taxon>
        <taxon>Paraburkholderia</taxon>
    </lineage>
</organism>
<sequence>MLKPSANGPKPCHASFGRSTQSSREPIPSSANCSGPPHLEEPVVAVFGVDLDHRAAEIERFGDRFFHQRGTARRFHHGRGHVARGDDRVLRAGRRVHQIRFVEAMLVEAAVLRILHDDLRRLRNAGQQFVRGVRGEHQRADPRTTRADRVHVLIELVEFRVRQPGFVEVQRVEPVAEHFLDHLDVVDHAVVSALRDGQNARLETRVFCQRFTGERVRLDLPADVFRFELAARNRTDDAEVITRRRQEHRNRAGHRDRVQDRLVAVAVYQHDVTRRDRAVPDDLVRRGRAVGHEEHVVGAENARGVALGGGHRTGMVEQLAEFVDGITHVGAQHVLAEELVEHLAERALQECHAARVPRAVPRIRTFVRVLHQFLEERRRERVQIHLGFADDMARDELRRVLEHVDEAVQFAQDIVRQVARRARFAIQKDRNVRVATAHFGHERAQGDDRRGQFGCLAFHHHVIDVRQQFVVVDRQDEARRAARLLRERRQIAVARQPEDFRAFFFDGFGQSPDAGTRDILGAKIFVDDDDGKTKLHGRFSKKNDRCIL</sequence>
<protein>
    <submittedName>
        <fullName evidence="2">Uncharacterized protein</fullName>
    </submittedName>
</protein>
<dbReference type="Proteomes" id="UP000572540">
    <property type="component" value="Unassembled WGS sequence"/>
</dbReference>
<feature type="compositionally biased region" description="Polar residues" evidence="1">
    <location>
        <begin position="17"/>
        <end position="33"/>
    </location>
</feature>